<dbReference type="FunFam" id="3.40.50.450:FF:000018">
    <property type="entry name" value="Lysine decarboxylase-like protein"/>
    <property type="match status" value="1"/>
</dbReference>
<dbReference type="InterPro" id="IPR031100">
    <property type="entry name" value="LOG_fam"/>
</dbReference>
<dbReference type="NCBIfam" id="TIGR00730">
    <property type="entry name" value="Rossman fold protein, TIGR00730 family"/>
    <property type="match status" value="1"/>
</dbReference>
<reference evidence="1 2" key="1">
    <citation type="submission" date="2015-01" db="EMBL/GenBank/DDBJ databases">
        <title>The Genome Sequence of Exophiala spinifera CBS89968.</title>
        <authorList>
            <consortium name="The Broad Institute Genomics Platform"/>
            <person name="Cuomo C."/>
            <person name="de Hoog S."/>
            <person name="Gorbushina A."/>
            <person name="Stielow B."/>
            <person name="Teixiera M."/>
            <person name="Abouelleil A."/>
            <person name="Chapman S.B."/>
            <person name="Priest M."/>
            <person name="Young S.K."/>
            <person name="Wortman J."/>
            <person name="Nusbaum C."/>
            <person name="Birren B."/>
        </authorList>
    </citation>
    <scope>NUCLEOTIDE SEQUENCE [LARGE SCALE GENOMIC DNA]</scope>
    <source>
        <strain evidence="1 2">CBS 89968</strain>
    </source>
</reference>
<dbReference type="SUPFAM" id="SSF102405">
    <property type="entry name" value="MCP/YpsA-like"/>
    <property type="match status" value="1"/>
</dbReference>
<dbReference type="EMBL" id="KN847494">
    <property type="protein sequence ID" value="KIW16888.1"/>
    <property type="molecule type" value="Genomic_DNA"/>
</dbReference>
<name>A0A0D2BD45_9EURO</name>
<sequence length="252" mass="27125">MSSTQVPQGPESEGKKPVVCVFCASSPGKNPIHLESARTLGKALHEAGYNLVYGGGTMGIMGELASTLVSLSGPRSVQGIIPRALIKSELVVDPSGTKTARKTERTMTAQQLRRIDSNDDPDSQIVPESEFGATRIVPDMHTRKSMMARAVEAGAAGSGFVALAGGYGTIEEVMEMVTWNQLGIHKIPIVLVNIDGYWNGLLDWVRNSIREGFVAEGAANILVEVKGTDEVVQALRDYQLAPGRYKLDWSLE</sequence>
<dbReference type="GO" id="GO:0005829">
    <property type="term" value="C:cytosol"/>
    <property type="evidence" value="ECO:0007669"/>
    <property type="project" value="TreeGrafter"/>
</dbReference>
<evidence type="ECO:0000313" key="2">
    <source>
        <dbReference type="Proteomes" id="UP000053328"/>
    </source>
</evidence>
<keyword evidence="2" id="KW-1185">Reference proteome</keyword>
<dbReference type="PANTHER" id="PTHR31223:SF70">
    <property type="entry name" value="LOG FAMILY PROTEIN YJL055W"/>
    <property type="match status" value="1"/>
</dbReference>
<dbReference type="GeneID" id="27331161"/>
<dbReference type="Gene3D" id="3.40.50.450">
    <property type="match status" value="1"/>
</dbReference>
<dbReference type="GO" id="GO:0016799">
    <property type="term" value="F:hydrolase activity, hydrolyzing N-glycosyl compounds"/>
    <property type="evidence" value="ECO:0007669"/>
    <property type="project" value="TreeGrafter"/>
</dbReference>
<proteinExistence type="predicted"/>
<dbReference type="Pfam" id="PF03641">
    <property type="entry name" value="Lysine_decarbox"/>
    <property type="match status" value="1"/>
</dbReference>
<evidence type="ECO:0000313" key="1">
    <source>
        <dbReference type="EMBL" id="KIW16888.1"/>
    </source>
</evidence>
<dbReference type="AlphaFoldDB" id="A0A0D2BD45"/>
<dbReference type="PANTHER" id="PTHR31223">
    <property type="entry name" value="LOG FAMILY PROTEIN YJL055W"/>
    <property type="match status" value="1"/>
</dbReference>
<dbReference type="VEuPathDB" id="FungiDB:PV08_04078"/>
<dbReference type="Proteomes" id="UP000053328">
    <property type="component" value="Unassembled WGS sequence"/>
</dbReference>
<dbReference type="HOGENOM" id="CLU_058336_1_0_1"/>
<dbReference type="GO" id="GO:0009691">
    <property type="term" value="P:cytokinin biosynthetic process"/>
    <property type="evidence" value="ECO:0007669"/>
    <property type="project" value="InterPro"/>
</dbReference>
<dbReference type="RefSeq" id="XP_016237104.1">
    <property type="nucleotide sequence ID" value="XM_016378427.1"/>
</dbReference>
<dbReference type="InterPro" id="IPR005269">
    <property type="entry name" value="LOG"/>
</dbReference>
<organism evidence="1 2">
    <name type="scientific">Exophiala spinifera</name>
    <dbReference type="NCBI Taxonomy" id="91928"/>
    <lineage>
        <taxon>Eukaryota</taxon>
        <taxon>Fungi</taxon>
        <taxon>Dikarya</taxon>
        <taxon>Ascomycota</taxon>
        <taxon>Pezizomycotina</taxon>
        <taxon>Eurotiomycetes</taxon>
        <taxon>Chaetothyriomycetidae</taxon>
        <taxon>Chaetothyriales</taxon>
        <taxon>Herpotrichiellaceae</taxon>
        <taxon>Exophiala</taxon>
    </lineage>
</organism>
<dbReference type="STRING" id="91928.A0A0D2BD45"/>
<gene>
    <name evidence="1" type="ORF">PV08_04078</name>
</gene>
<evidence type="ECO:0008006" key="3">
    <source>
        <dbReference type="Google" id="ProtNLM"/>
    </source>
</evidence>
<protein>
    <recommendedName>
        <fullName evidence="3">TIGR00730 family protein</fullName>
    </recommendedName>
</protein>
<dbReference type="OrthoDB" id="414463at2759"/>
<accession>A0A0D2BD45</accession>